<reference evidence="8 9" key="1">
    <citation type="submission" date="2018-03" db="EMBL/GenBank/DDBJ databases">
        <title>Genomic Encyclopedia of Archaeal and Bacterial Type Strains, Phase II (KMG-II): from individual species to whole genera.</title>
        <authorList>
            <person name="Goeker M."/>
        </authorList>
    </citation>
    <scope>NUCLEOTIDE SEQUENCE [LARGE SCALE GENOMIC DNA]</scope>
    <source>
        <strain evidence="8 9">DSM 100214</strain>
    </source>
</reference>
<dbReference type="PANTHER" id="PTHR30429:SF1">
    <property type="entry name" value="D-METHIONINE-BINDING LIPOPROTEIN METQ-RELATED"/>
    <property type="match status" value="1"/>
</dbReference>
<dbReference type="EMBL" id="QICL01000006">
    <property type="protein sequence ID" value="PXV65916.1"/>
    <property type="molecule type" value="Genomic_DNA"/>
</dbReference>
<evidence type="ECO:0000256" key="2">
    <source>
        <dbReference type="ARBA" id="ARBA00022729"/>
    </source>
</evidence>
<evidence type="ECO:0000256" key="7">
    <source>
        <dbReference type="PIRSR" id="PIRSR002854-1"/>
    </source>
</evidence>
<feature type="lipid moiety-binding region" description="S-diacylglycerol cysteine" evidence="7">
    <location>
        <position position="22"/>
    </location>
</feature>
<comment type="similarity">
    <text evidence="6">Belongs to the nlpA lipoprotein family.</text>
</comment>
<proteinExistence type="inferred from homology"/>
<sequence length="270" mass="30319">MRLKIFQIFVICLASVILFNSCGRRRKNDPNYIRVAVVLGPEYIVAKTAQKVAKERYNLDVDLVTLTDYVVPNTLLDQGDIDANVFQHVPYLENQMKERGYKLAVVGNAFVYPLAGYSKKIKSLDELKDGSTIVIPNDLTNGGRALLLMQKQGLIKLRDNVGFIPKVTDIIENPRNFKIVELEAPQLPRVLDDDKVTIAIINNTFAAGVGLTLQDGIFVEEKDSPYVNVIVSREDNKDDDRVKRFVKAFQSDEVAETANREFKGGAIKGW</sequence>
<evidence type="ECO:0000256" key="6">
    <source>
        <dbReference type="PIRNR" id="PIRNR002854"/>
    </source>
</evidence>
<dbReference type="Proteomes" id="UP000247973">
    <property type="component" value="Unassembled WGS sequence"/>
</dbReference>
<comment type="caution">
    <text evidence="8">The sequence shown here is derived from an EMBL/GenBank/DDBJ whole genome shotgun (WGS) entry which is preliminary data.</text>
</comment>
<protein>
    <recommendedName>
        <fullName evidence="6">Lipoprotein</fullName>
    </recommendedName>
</protein>
<dbReference type="GO" id="GO:0016020">
    <property type="term" value="C:membrane"/>
    <property type="evidence" value="ECO:0007669"/>
    <property type="project" value="UniProtKB-SubCell"/>
</dbReference>
<evidence type="ECO:0000256" key="3">
    <source>
        <dbReference type="ARBA" id="ARBA00023136"/>
    </source>
</evidence>
<dbReference type="CDD" id="cd13598">
    <property type="entry name" value="PBP2_lipoprotein_IlpA_like"/>
    <property type="match status" value="1"/>
</dbReference>
<dbReference type="InterPro" id="IPR004872">
    <property type="entry name" value="Lipoprotein_NlpA"/>
</dbReference>
<dbReference type="OrthoDB" id="9812878at2"/>
<evidence type="ECO:0000313" key="9">
    <source>
        <dbReference type="Proteomes" id="UP000247973"/>
    </source>
</evidence>
<dbReference type="AlphaFoldDB" id="A0A2V3PSQ8"/>
<dbReference type="RefSeq" id="WP_110310104.1">
    <property type="nucleotide sequence ID" value="NZ_QICL01000006.1"/>
</dbReference>
<dbReference type="Gene3D" id="3.40.190.10">
    <property type="entry name" value="Periplasmic binding protein-like II"/>
    <property type="match status" value="2"/>
</dbReference>
<dbReference type="SUPFAM" id="SSF53850">
    <property type="entry name" value="Periplasmic binding protein-like II"/>
    <property type="match status" value="1"/>
</dbReference>
<evidence type="ECO:0000256" key="5">
    <source>
        <dbReference type="ARBA" id="ARBA00023288"/>
    </source>
</evidence>
<keyword evidence="4" id="KW-0564">Palmitate</keyword>
<keyword evidence="3" id="KW-0472">Membrane</keyword>
<gene>
    <name evidence="8" type="ORF">CLV62_10689</name>
</gene>
<dbReference type="PANTHER" id="PTHR30429">
    <property type="entry name" value="D-METHIONINE-BINDING LIPOPROTEIN METQ"/>
    <property type="match status" value="1"/>
</dbReference>
<dbReference type="NCBIfam" id="TIGR00363">
    <property type="entry name" value="MetQ/NlpA family lipoprotein"/>
    <property type="match status" value="1"/>
</dbReference>
<accession>A0A2V3PSQ8</accession>
<comment type="subcellular location">
    <subcellularLocation>
        <location evidence="1">Membrane</location>
        <topology evidence="1">Lipid-anchor</topology>
    </subcellularLocation>
</comment>
<evidence type="ECO:0000313" key="8">
    <source>
        <dbReference type="EMBL" id="PXV65916.1"/>
    </source>
</evidence>
<organism evidence="8 9">
    <name type="scientific">Dysgonomonas alginatilytica</name>
    <dbReference type="NCBI Taxonomy" id="1605892"/>
    <lineage>
        <taxon>Bacteria</taxon>
        <taxon>Pseudomonadati</taxon>
        <taxon>Bacteroidota</taxon>
        <taxon>Bacteroidia</taxon>
        <taxon>Bacteroidales</taxon>
        <taxon>Dysgonomonadaceae</taxon>
        <taxon>Dysgonomonas</taxon>
    </lineage>
</organism>
<keyword evidence="5 6" id="KW-0449">Lipoprotein</keyword>
<evidence type="ECO:0000256" key="1">
    <source>
        <dbReference type="ARBA" id="ARBA00004635"/>
    </source>
</evidence>
<keyword evidence="2" id="KW-0732">Signal</keyword>
<name>A0A2V3PSQ8_9BACT</name>
<dbReference type="PIRSF" id="PIRSF002854">
    <property type="entry name" value="MetQ"/>
    <property type="match status" value="1"/>
</dbReference>
<keyword evidence="9" id="KW-1185">Reference proteome</keyword>
<dbReference type="NCBIfam" id="NF008285">
    <property type="entry name" value="PRK11063.1"/>
    <property type="match status" value="1"/>
</dbReference>
<dbReference type="Pfam" id="PF03180">
    <property type="entry name" value="Lipoprotein_9"/>
    <property type="match status" value="1"/>
</dbReference>
<evidence type="ECO:0000256" key="4">
    <source>
        <dbReference type="ARBA" id="ARBA00023139"/>
    </source>
</evidence>